<keyword evidence="1" id="KW-0132">Cell division</keyword>
<feature type="region of interest" description="Disordered" evidence="9">
    <location>
        <begin position="29"/>
        <end position="65"/>
    </location>
</feature>
<feature type="chain" id="PRO_5021933988" description="Peptidoglycan-associated lipoprotein" evidence="10">
    <location>
        <begin position="27"/>
        <end position="173"/>
    </location>
</feature>
<dbReference type="HAMAP" id="MF_02204">
    <property type="entry name" value="Pal"/>
    <property type="match status" value="1"/>
</dbReference>
<dbReference type="NCBIfam" id="TIGR02802">
    <property type="entry name" value="Pal_lipo"/>
    <property type="match status" value="1"/>
</dbReference>
<evidence type="ECO:0000256" key="1">
    <source>
        <dbReference type="ARBA" id="ARBA00022618"/>
    </source>
</evidence>
<gene>
    <name evidence="8 12" type="primary">pal</name>
    <name evidence="12" type="ORF">E6K79_10065</name>
</gene>
<evidence type="ECO:0000256" key="3">
    <source>
        <dbReference type="ARBA" id="ARBA00023136"/>
    </source>
</evidence>
<dbReference type="InterPro" id="IPR006665">
    <property type="entry name" value="OmpA-like"/>
</dbReference>
<evidence type="ECO:0000256" key="2">
    <source>
        <dbReference type="ARBA" id="ARBA00022729"/>
    </source>
</evidence>
<feature type="region of interest" description="Disordered" evidence="9">
    <location>
        <begin position="150"/>
        <end position="173"/>
    </location>
</feature>
<keyword evidence="6 8" id="KW-0449">Lipoprotein</keyword>
<evidence type="ECO:0000259" key="11">
    <source>
        <dbReference type="PROSITE" id="PS51123"/>
    </source>
</evidence>
<dbReference type="PROSITE" id="PS51257">
    <property type="entry name" value="PROKAR_LIPOPROTEIN"/>
    <property type="match status" value="1"/>
</dbReference>
<evidence type="ECO:0000256" key="6">
    <source>
        <dbReference type="ARBA" id="ARBA00023288"/>
    </source>
</evidence>
<feature type="domain" description="OmpA-like" evidence="11">
    <location>
        <begin position="59"/>
        <end position="173"/>
    </location>
</feature>
<dbReference type="Gene3D" id="3.30.1330.60">
    <property type="entry name" value="OmpA-like domain"/>
    <property type="match status" value="1"/>
</dbReference>
<keyword evidence="7" id="KW-0131">Cell cycle</keyword>
<dbReference type="Proteomes" id="UP000317691">
    <property type="component" value="Unassembled WGS sequence"/>
</dbReference>
<evidence type="ECO:0000256" key="8">
    <source>
        <dbReference type="HAMAP-Rule" id="MF_02204"/>
    </source>
</evidence>
<evidence type="ECO:0000256" key="10">
    <source>
        <dbReference type="SAM" id="SignalP"/>
    </source>
</evidence>
<feature type="signal peptide" evidence="10">
    <location>
        <begin position="1"/>
        <end position="26"/>
    </location>
</feature>
<accession>A0A538TIH2</accession>
<comment type="similarity">
    <text evidence="8">Belongs to the Pal lipoprotein family.</text>
</comment>
<dbReference type="InterPro" id="IPR036737">
    <property type="entry name" value="OmpA-like_sf"/>
</dbReference>
<reference evidence="12 13" key="1">
    <citation type="journal article" date="2019" name="Nat. Microbiol.">
        <title>Mediterranean grassland soil C-N compound turnover is dependent on rainfall and depth, and is mediated by genomically divergent microorganisms.</title>
        <authorList>
            <person name="Diamond S."/>
            <person name="Andeer P.F."/>
            <person name="Li Z."/>
            <person name="Crits-Christoph A."/>
            <person name="Burstein D."/>
            <person name="Anantharaman K."/>
            <person name="Lane K.R."/>
            <person name="Thomas B.C."/>
            <person name="Pan C."/>
            <person name="Northen T.R."/>
            <person name="Banfield J.F."/>
        </authorList>
    </citation>
    <scope>NUCLEOTIDE SEQUENCE [LARGE SCALE GENOMIC DNA]</scope>
    <source>
        <strain evidence="12">WS_9</strain>
    </source>
</reference>
<dbReference type="InterPro" id="IPR050330">
    <property type="entry name" value="Bact_OuterMem_StrucFunc"/>
</dbReference>
<dbReference type="CDD" id="cd07185">
    <property type="entry name" value="OmpA_C-like"/>
    <property type="match status" value="1"/>
</dbReference>
<dbReference type="PRINTS" id="PR01021">
    <property type="entry name" value="OMPADOMAIN"/>
</dbReference>
<feature type="compositionally biased region" description="Basic residues" evidence="9">
    <location>
        <begin position="164"/>
        <end position="173"/>
    </location>
</feature>
<comment type="subcellular location">
    <subcellularLocation>
        <location evidence="8">Cell outer membrane</location>
        <topology evidence="8">Lipid-anchor</topology>
    </subcellularLocation>
</comment>
<dbReference type="InterPro" id="IPR006664">
    <property type="entry name" value="OMP_bac"/>
</dbReference>
<dbReference type="SUPFAM" id="SSF103088">
    <property type="entry name" value="OmpA-like"/>
    <property type="match status" value="1"/>
</dbReference>
<sequence>MSRSPSIATLVLAALLAAIVAAVGCASSKKVSTIPPPPSAPEQTQTESPPPPPPPSSDDQSEAKMSLSDAFFDFDDASLRADAKTVLENNARYLESHGSAKAIVEGHCDERGSVEYNLALGERRAKAAKEFLVSYGIAAVRLTTISYGKERPFDSGHDESSWSKNRRAHFVSK</sequence>
<dbReference type="EMBL" id="VBOZ01000031">
    <property type="protein sequence ID" value="TMQ63414.1"/>
    <property type="molecule type" value="Genomic_DNA"/>
</dbReference>
<keyword evidence="2 8" id="KW-0732">Signal</keyword>
<dbReference type="PROSITE" id="PS51123">
    <property type="entry name" value="OMPA_2"/>
    <property type="match status" value="1"/>
</dbReference>
<evidence type="ECO:0000256" key="4">
    <source>
        <dbReference type="ARBA" id="ARBA00023139"/>
    </source>
</evidence>
<evidence type="ECO:0000313" key="12">
    <source>
        <dbReference type="EMBL" id="TMQ63414.1"/>
    </source>
</evidence>
<dbReference type="InterPro" id="IPR039001">
    <property type="entry name" value="Pal"/>
</dbReference>
<dbReference type="GO" id="GO:0009279">
    <property type="term" value="C:cell outer membrane"/>
    <property type="evidence" value="ECO:0007669"/>
    <property type="project" value="UniProtKB-SubCell"/>
</dbReference>
<protein>
    <recommendedName>
        <fullName evidence="8">Peptidoglycan-associated lipoprotein</fullName>
        <shortName evidence="8">PAL</shortName>
    </recommendedName>
</protein>
<keyword evidence="3 8" id="KW-0472">Membrane</keyword>
<dbReference type="InterPro" id="IPR014169">
    <property type="entry name" value="Pal_lipo_C"/>
</dbReference>
<feature type="compositionally biased region" description="Basic and acidic residues" evidence="9">
    <location>
        <begin position="150"/>
        <end position="161"/>
    </location>
</feature>
<evidence type="ECO:0000256" key="5">
    <source>
        <dbReference type="ARBA" id="ARBA00023237"/>
    </source>
</evidence>
<evidence type="ECO:0000313" key="13">
    <source>
        <dbReference type="Proteomes" id="UP000317691"/>
    </source>
</evidence>
<keyword evidence="4 8" id="KW-0564">Palmitate</keyword>
<name>A0A538TIH2_UNCEI</name>
<dbReference type="AlphaFoldDB" id="A0A538TIH2"/>
<evidence type="ECO:0000256" key="9">
    <source>
        <dbReference type="SAM" id="MobiDB-lite"/>
    </source>
</evidence>
<organism evidence="12 13">
    <name type="scientific">Eiseniibacteriota bacterium</name>
    <dbReference type="NCBI Taxonomy" id="2212470"/>
    <lineage>
        <taxon>Bacteria</taxon>
        <taxon>Candidatus Eiseniibacteriota</taxon>
    </lineage>
</organism>
<dbReference type="PANTHER" id="PTHR30329">
    <property type="entry name" value="STATOR ELEMENT OF FLAGELLAR MOTOR COMPLEX"/>
    <property type="match status" value="1"/>
</dbReference>
<comment type="caution">
    <text evidence="12">The sequence shown here is derived from an EMBL/GenBank/DDBJ whole genome shotgun (WGS) entry which is preliminary data.</text>
</comment>
<dbReference type="PANTHER" id="PTHR30329:SF21">
    <property type="entry name" value="LIPOPROTEIN YIAD-RELATED"/>
    <property type="match status" value="1"/>
</dbReference>
<proteinExistence type="inferred from homology"/>
<dbReference type="Pfam" id="PF00691">
    <property type="entry name" value="OmpA"/>
    <property type="match status" value="1"/>
</dbReference>
<dbReference type="GO" id="GO:0051301">
    <property type="term" value="P:cell division"/>
    <property type="evidence" value="ECO:0007669"/>
    <property type="project" value="UniProtKB-KW"/>
</dbReference>
<keyword evidence="5 8" id="KW-0998">Cell outer membrane</keyword>
<evidence type="ECO:0000256" key="7">
    <source>
        <dbReference type="ARBA" id="ARBA00023306"/>
    </source>
</evidence>